<proteinExistence type="predicted"/>
<reference evidence="2 3" key="1">
    <citation type="submission" date="2012-09" db="EMBL/GenBank/DDBJ databases">
        <title>Genome Sequence of alkane-degrading Bacterium Alcanivorax sp. 19-m-6.</title>
        <authorList>
            <person name="Lai Q."/>
            <person name="Shao Z."/>
        </authorList>
    </citation>
    <scope>NUCLEOTIDE SEQUENCE [LARGE SCALE GENOMIC DNA]</scope>
    <source>
        <strain evidence="2 3">19-m-6</strain>
    </source>
</reference>
<evidence type="ECO:0000313" key="2">
    <source>
        <dbReference type="EMBL" id="KGD63190.1"/>
    </source>
</evidence>
<feature type="transmembrane region" description="Helical" evidence="1">
    <location>
        <begin position="60"/>
        <end position="78"/>
    </location>
</feature>
<dbReference type="EMBL" id="ARXV01000021">
    <property type="protein sequence ID" value="KGD63190.1"/>
    <property type="molecule type" value="Genomic_DNA"/>
</dbReference>
<evidence type="ECO:0000313" key="3">
    <source>
        <dbReference type="Proteomes" id="UP000029444"/>
    </source>
</evidence>
<keyword evidence="1" id="KW-0472">Membrane</keyword>
<keyword evidence="1" id="KW-1133">Transmembrane helix</keyword>
<name>A0A095UL04_9GAMM</name>
<evidence type="ECO:0000256" key="1">
    <source>
        <dbReference type="SAM" id="Phobius"/>
    </source>
</evidence>
<sequence length="120" mass="12837">MLVQRGAFSAFLLSALPDDPSRLLEIALKAFMRKLCSPILALFEGEDDTVYVYRPSHRKILVAVAVLFLILSSGSLAMTLSSGLAGGVIPAVFFGGAGLVCVIVAWLGSDQAVARIWKNR</sequence>
<dbReference type="Proteomes" id="UP000029444">
    <property type="component" value="Unassembled WGS sequence"/>
</dbReference>
<gene>
    <name evidence="2" type="ORF">Y5S_03569</name>
</gene>
<organism evidence="2 3">
    <name type="scientific">Alcanivorax nanhaiticus</name>
    <dbReference type="NCBI Taxonomy" id="1177154"/>
    <lineage>
        <taxon>Bacteria</taxon>
        <taxon>Pseudomonadati</taxon>
        <taxon>Pseudomonadota</taxon>
        <taxon>Gammaproteobacteria</taxon>
        <taxon>Oceanospirillales</taxon>
        <taxon>Alcanivoracaceae</taxon>
        <taxon>Alcanivorax</taxon>
    </lineage>
</organism>
<dbReference type="AlphaFoldDB" id="A0A095UL04"/>
<feature type="transmembrane region" description="Helical" evidence="1">
    <location>
        <begin position="84"/>
        <end position="108"/>
    </location>
</feature>
<protein>
    <submittedName>
        <fullName evidence="2">Uncharacterized protein</fullName>
    </submittedName>
</protein>
<dbReference type="STRING" id="1177154.Y5S_03569"/>
<keyword evidence="3" id="KW-1185">Reference proteome</keyword>
<accession>A0A095UL04</accession>
<comment type="caution">
    <text evidence="2">The sequence shown here is derived from an EMBL/GenBank/DDBJ whole genome shotgun (WGS) entry which is preliminary data.</text>
</comment>
<keyword evidence="1" id="KW-0812">Transmembrane</keyword>
<dbReference type="PATRIC" id="fig|1177154.3.peg.3579"/>